<accession>A0ABU5VT51</accession>
<feature type="transmembrane region" description="Helical" evidence="1">
    <location>
        <begin position="12"/>
        <end position="32"/>
    </location>
</feature>
<keyword evidence="1" id="KW-0472">Membrane</keyword>
<keyword evidence="3" id="KW-1185">Reference proteome</keyword>
<sequence length="303" mass="31782">MNSSKKSGFSLVEIMVALGLVAGLGMVVMQVMKSSSKGQVDVMNFADYSSIKDEVTFLINNSNSCKASLAGFTFNGSTIKDTPKAGVELWGANQDGDRTTKKFFGGALFGKTEIEKITFSMPDYTAGINWPAGVAQSFTAQLVIAGKKSNMGNVKAFNEIKKSINVVFDTDASGLSTIKSCSTSGSGGGVLVSGTHDLGTAIQYTETITTTAPGVLMFTGWVHMPSAPGSPNLNAGVRGTLKVNNVICSSDYSFEGETSTVIFDAAPVCILPLPAGTHTLELIGNYQVATSRSSSMSWVVVKE</sequence>
<keyword evidence="1" id="KW-1133">Transmembrane helix</keyword>
<dbReference type="Proteomes" id="UP001302274">
    <property type="component" value="Unassembled WGS sequence"/>
</dbReference>
<dbReference type="PROSITE" id="PS00409">
    <property type="entry name" value="PROKAR_NTER_METHYL"/>
    <property type="match status" value="1"/>
</dbReference>
<evidence type="ECO:0000313" key="3">
    <source>
        <dbReference type="Proteomes" id="UP001302274"/>
    </source>
</evidence>
<dbReference type="RefSeq" id="WP_323574678.1">
    <property type="nucleotide sequence ID" value="NZ_JAYGJQ010000001.1"/>
</dbReference>
<dbReference type="InterPro" id="IPR012902">
    <property type="entry name" value="N_methyl_site"/>
</dbReference>
<name>A0ABU5VT51_9BACT</name>
<organism evidence="2 3">
    <name type="scientific">Bacteriovorax antarcticus</name>
    <dbReference type="NCBI Taxonomy" id="3088717"/>
    <lineage>
        <taxon>Bacteria</taxon>
        <taxon>Pseudomonadati</taxon>
        <taxon>Bdellovibrionota</taxon>
        <taxon>Bacteriovoracia</taxon>
        <taxon>Bacteriovoracales</taxon>
        <taxon>Bacteriovoracaceae</taxon>
        <taxon>Bacteriovorax</taxon>
    </lineage>
</organism>
<keyword evidence="1" id="KW-0812">Transmembrane</keyword>
<proteinExistence type="predicted"/>
<gene>
    <name evidence="2" type="ORF">SHI21_03215</name>
</gene>
<comment type="caution">
    <text evidence="2">The sequence shown here is derived from an EMBL/GenBank/DDBJ whole genome shotgun (WGS) entry which is preliminary data.</text>
</comment>
<evidence type="ECO:0000256" key="1">
    <source>
        <dbReference type="SAM" id="Phobius"/>
    </source>
</evidence>
<protein>
    <submittedName>
        <fullName evidence="2">Type II secretion system protein</fullName>
    </submittedName>
</protein>
<reference evidence="2 3" key="1">
    <citation type="submission" date="2023-11" db="EMBL/GenBank/DDBJ databases">
        <title>A Novel Polar Bacteriovorax (B. antarcticus) Isolated from the Biocrust in Antarctica.</title>
        <authorList>
            <person name="Mun W."/>
            <person name="Choi S.Y."/>
            <person name="Mitchell R.J."/>
        </authorList>
    </citation>
    <scope>NUCLEOTIDE SEQUENCE [LARGE SCALE GENOMIC DNA]</scope>
    <source>
        <strain evidence="2 3">PP10</strain>
    </source>
</reference>
<evidence type="ECO:0000313" key="2">
    <source>
        <dbReference type="EMBL" id="MEA9355190.1"/>
    </source>
</evidence>
<dbReference type="EMBL" id="JAYGJQ010000001">
    <property type="protein sequence ID" value="MEA9355190.1"/>
    <property type="molecule type" value="Genomic_DNA"/>
</dbReference>